<dbReference type="EMBL" id="CAAALY010268072">
    <property type="protein sequence ID" value="VEL41146.1"/>
    <property type="molecule type" value="Genomic_DNA"/>
</dbReference>
<feature type="transmembrane region" description="Helical" evidence="1">
    <location>
        <begin position="80"/>
        <end position="104"/>
    </location>
</feature>
<accession>A0A3S5FGY7</accession>
<sequence>MLSELISYKPLTYAFGTRHPELMSTLQDHAAGFTLMGDSVAEAARPVDNQTMKLGLIRSGNWSLSNSGLEYQYPNWANQLGWLIVASTTAMVVVGAGFVCLYYAKTKRVSRFVVHLVSTKVSKLKDLLAKEAVAHPRQPNHESVGPISSDGSKSLLCEIIIFPCMTTKVSKLKNLLAKEAVAPPRQPNHESVGPISSDGIKSLLREIIIFPCMTSVLEPSQSTESSS</sequence>
<keyword evidence="1" id="KW-1133">Transmembrane helix</keyword>
<reference evidence="2" key="1">
    <citation type="submission" date="2018-11" db="EMBL/GenBank/DDBJ databases">
        <authorList>
            <consortium name="Pathogen Informatics"/>
        </authorList>
    </citation>
    <scope>NUCLEOTIDE SEQUENCE</scope>
</reference>
<evidence type="ECO:0000313" key="3">
    <source>
        <dbReference type="Proteomes" id="UP000784294"/>
    </source>
</evidence>
<proteinExistence type="predicted"/>
<organism evidence="2 3">
    <name type="scientific">Protopolystoma xenopodis</name>
    <dbReference type="NCBI Taxonomy" id="117903"/>
    <lineage>
        <taxon>Eukaryota</taxon>
        <taxon>Metazoa</taxon>
        <taxon>Spiralia</taxon>
        <taxon>Lophotrochozoa</taxon>
        <taxon>Platyhelminthes</taxon>
        <taxon>Monogenea</taxon>
        <taxon>Polyopisthocotylea</taxon>
        <taxon>Polystomatidea</taxon>
        <taxon>Polystomatidae</taxon>
        <taxon>Protopolystoma</taxon>
    </lineage>
</organism>
<keyword evidence="1" id="KW-0472">Membrane</keyword>
<dbReference type="Proteomes" id="UP000784294">
    <property type="component" value="Unassembled WGS sequence"/>
</dbReference>
<keyword evidence="3" id="KW-1185">Reference proteome</keyword>
<dbReference type="AlphaFoldDB" id="A0A3S5FGY7"/>
<name>A0A3S5FGY7_9PLAT</name>
<evidence type="ECO:0000313" key="2">
    <source>
        <dbReference type="EMBL" id="VEL41146.1"/>
    </source>
</evidence>
<evidence type="ECO:0000256" key="1">
    <source>
        <dbReference type="SAM" id="Phobius"/>
    </source>
</evidence>
<comment type="caution">
    <text evidence="2">The sequence shown here is derived from an EMBL/GenBank/DDBJ whole genome shotgun (WGS) entry which is preliminary data.</text>
</comment>
<protein>
    <submittedName>
        <fullName evidence="2">Uncharacterized protein</fullName>
    </submittedName>
</protein>
<keyword evidence="1" id="KW-0812">Transmembrane</keyword>
<gene>
    <name evidence="2" type="ORF">PXEA_LOCUS34586</name>
</gene>